<dbReference type="Proteomes" id="UP001501265">
    <property type="component" value="Unassembled WGS sequence"/>
</dbReference>
<accession>A0ABP9AJG9</accession>
<evidence type="ECO:0000313" key="1">
    <source>
        <dbReference type="EMBL" id="GAA4782075.1"/>
    </source>
</evidence>
<evidence type="ECO:0000313" key="2">
    <source>
        <dbReference type="Proteomes" id="UP001501265"/>
    </source>
</evidence>
<comment type="caution">
    <text evidence="1">The sequence shown here is derived from an EMBL/GenBank/DDBJ whole genome shotgun (WGS) entry which is preliminary data.</text>
</comment>
<name>A0ABP9AJG9_9ACTN</name>
<organism evidence="1 2">
    <name type="scientific">Streptomyces ziwulingensis</name>
    <dbReference type="NCBI Taxonomy" id="1045501"/>
    <lineage>
        <taxon>Bacteria</taxon>
        <taxon>Bacillati</taxon>
        <taxon>Actinomycetota</taxon>
        <taxon>Actinomycetes</taxon>
        <taxon>Kitasatosporales</taxon>
        <taxon>Streptomycetaceae</taxon>
        <taxon>Streptomyces</taxon>
    </lineage>
</organism>
<proteinExistence type="predicted"/>
<gene>
    <name evidence="1" type="ORF">GCM10023220_00720</name>
</gene>
<protein>
    <submittedName>
        <fullName evidence="1">Uncharacterized protein</fullName>
    </submittedName>
</protein>
<dbReference type="EMBL" id="BAABIG010000001">
    <property type="protein sequence ID" value="GAA4782075.1"/>
    <property type="molecule type" value="Genomic_DNA"/>
</dbReference>
<sequence length="212" mass="22328">MDKWFAAGHDVIASAALRTVEDLRLPLRLVSLGFGPERSVVQMATALLGWVPCPGCTDIGTTATHICAAGAAADDRALATPEPGLQAAREPASPAPAAAMLAKSGPARGRLLPGADDPTWEAVPLHLRQRLRVPAHGLVSPARGMLTARENRPLLSAVRAASRMRMTGAHWIVLLTADRESLGSRSQRAQLLYAVLEQVAAQQAVRAGETTS</sequence>
<keyword evidence="2" id="KW-1185">Reference proteome</keyword>
<reference evidence="2" key="1">
    <citation type="journal article" date="2019" name="Int. J. Syst. Evol. Microbiol.">
        <title>The Global Catalogue of Microorganisms (GCM) 10K type strain sequencing project: providing services to taxonomists for standard genome sequencing and annotation.</title>
        <authorList>
            <consortium name="The Broad Institute Genomics Platform"/>
            <consortium name="The Broad Institute Genome Sequencing Center for Infectious Disease"/>
            <person name="Wu L."/>
            <person name="Ma J."/>
        </authorList>
    </citation>
    <scope>NUCLEOTIDE SEQUENCE [LARGE SCALE GENOMIC DNA]</scope>
    <source>
        <strain evidence="2">JCM 18081</strain>
    </source>
</reference>